<dbReference type="PROSITE" id="PS51194">
    <property type="entry name" value="HELICASE_CTER"/>
    <property type="match status" value="1"/>
</dbReference>
<dbReference type="InterPro" id="IPR050615">
    <property type="entry name" value="ATP-dep_DNA_Helicase"/>
</dbReference>
<dbReference type="SMART" id="SM00487">
    <property type="entry name" value="DEXDc"/>
    <property type="match status" value="1"/>
</dbReference>
<dbReference type="EMBL" id="FZNK01000019">
    <property type="protein sequence ID" value="SNR74664.1"/>
    <property type="molecule type" value="Genomic_DNA"/>
</dbReference>
<dbReference type="InterPro" id="IPR001650">
    <property type="entry name" value="Helicase_C-like"/>
</dbReference>
<feature type="domain" description="Helicase C-terminal" evidence="6">
    <location>
        <begin position="270"/>
        <end position="429"/>
    </location>
</feature>
<dbReference type="SUPFAM" id="SSF52540">
    <property type="entry name" value="P-loop containing nucleoside triphosphate hydrolases"/>
    <property type="match status" value="1"/>
</dbReference>
<dbReference type="GO" id="GO:0097550">
    <property type="term" value="C:transcription preinitiation complex"/>
    <property type="evidence" value="ECO:0007669"/>
    <property type="project" value="TreeGrafter"/>
</dbReference>
<keyword evidence="4" id="KW-0067">ATP-binding</keyword>
<evidence type="ECO:0000259" key="6">
    <source>
        <dbReference type="PROSITE" id="PS51194"/>
    </source>
</evidence>
<dbReference type="AlphaFoldDB" id="A0A238YVJ9"/>
<keyword evidence="1" id="KW-0547">Nucleotide-binding</keyword>
<proteinExistence type="predicted"/>
<evidence type="ECO:0000313" key="8">
    <source>
        <dbReference type="Proteomes" id="UP000198297"/>
    </source>
</evidence>
<dbReference type="PROSITE" id="PS51192">
    <property type="entry name" value="HELICASE_ATP_BIND_1"/>
    <property type="match status" value="1"/>
</dbReference>
<dbReference type="SMART" id="SM00490">
    <property type="entry name" value="HELICc"/>
    <property type="match status" value="1"/>
</dbReference>
<dbReference type="InterPro" id="IPR006935">
    <property type="entry name" value="Helicase/UvrB_N"/>
</dbReference>
<dbReference type="GO" id="GO:0003677">
    <property type="term" value="F:DNA binding"/>
    <property type="evidence" value="ECO:0007669"/>
    <property type="project" value="InterPro"/>
</dbReference>
<evidence type="ECO:0000259" key="5">
    <source>
        <dbReference type="PROSITE" id="PS51192"/>
    </source>
</evidence>
<dbReference type="PANTHER" id="PTHR11274">
    <property type="entry name" value="RAD25/XP-B DNA REPAIR HELICASE"/>
    <property type="match status" value="1"/>
</dbReference>
<sequence>MSIDHLLTQLDLRDYQADALAYADGRNHATVCLPTGTGKTLVGCAWACSVLAAPGIDRILIVEPSRFLVEQTTEYYRQHTTIPTEKLYGTTSQADRRNQWEQGTAVVTTPQTAHNDIAQHDFDAVVVDECHHTTGQHAFAELMRTATFDRSLGLSATIPPRSESTVEELVGPIHRWAYADLPDEHVPDWLGAVYDAQYPPSYREISGVLDEFRQKLDGTQFAGLPELGRRMLARDGALALADTLERDTVMSEMMGDRLRPLLSKAPDLHKLEACRAALADHEFEKAVLFVDRVCVAERLAEELDAYNPEVLLGRLHSSTGAQKQLVENAKSDETDLVIATAAGEEGVDLPAADLLLVWSNVVSSVRFIQRLGRIMRQTENRRLKHAIYLATPESPDYDALGRGIRAADEAGLNLAGIDSDTIVAEGTLNRVVEAVDSTPSRPDELATALNKPYSAVEDLLKKGVQEGHLCYVYSVPSDLNEWRSAVPGLAEKFNLSGDSLNIDDGATNNLSPTASDRYYIRNDDVPLLRTEYPHLFATDDVRLSASFGPSHAERSTHSARGDAATVAKEMDDTLTDADRFYATISVSSSQPPYSIQLSYHGTAIEPVITAICENATAVATEVSGRIEA</sequence>
<dbReference type="Pfam" id="PF00271">
    <property type="entry name" value="Helicase_C"/>
    <property type="match status" value="1"/>
</dbReference>
<dbReference type="GO" id="GO:0005524">
    <property type="term" value="F:ATP binding"/>
    <property type="evidence" value="ECO:0007669"/>
    <property type="project" value="UniProtKB-KW"/>
</dbReference>
<reference evidence="7 8" key="1">
    <citation type="submission" date="2017-06" db="EMBL/GenBank/DDBJ databases">
        <authorList>
            <person name="Kim H.J."/>
            <person name="Triplett B.A."/>
        </authorList>
    </citation>
    <scope>NUCLEOTIDE SEQUENCE [LARGE SCALE GENOMIC DNA]</scope>
    <source>
        <strain evidence="7 8">DSM 19316</strain>
    </source>
</reference>
<evidence type="ECO:0000313" key="7">
    <source>
        <dbReference type="EMBL" id="SNR74664.1"/>
    </source>
</evidence>
<dbReference type="GO" id="GO:0016787">
    <property type="term" value="F:hydrolase activity"/>
    <property type="evidence" value="ECO:0007669"/>
    <property type="project" value="UniProtKB-KW"/>
</dbReference>
<feature type="domain" description="Helicase ATP-binding" evidence="5">
    <location>
        <begin position="20"/>
        <end position="176"/>
    </location>
</feature>
<gene>
    <name evidence="7" type="ORF">SAMN06266787_11915</name>
</gene>
<evidence type="ECO:0000256" key="1">
    <source>
        <dbReference type="ARBA" id="ARBA00022741"/>
    </source>
</evidence>
<name>A0A238YVJ9_HALEZ</name>
<dbReference type="PANTHER" id="PTHR11274:SF13">
    <property type="entry name" value="HELICASE A859L-RELATED"/>
    <property type="match status" value="1"/>
</dbReference>
<accession>A0A238YVJ9</accession>
<dbReference type="GO" id="GO:0006367">
    <property type="term" value="P:transcription initiation at RNA polymerase II promoter"/>
    <property type="evidence" value="ECO:0007669"/>
    <property type="project" value="TreeGrafter"/>
</dbReference>
<dbReference type="InterPro" id="IPR027417">
    <property type="entry name" value="P-loop_NTPase"/>
</dbReference>
<dbReference type="RefSeq" id="WP_089309281.1">
    <property type="nucleotide sequence ID" value="NZ_FZNK01000019.1"/>
</dbReference>
<organism evidence="7 8">
    <name type="scientific">Halorubrum ezzemoulense</name>
    <name type="common">Halorubrum chaoviator</name>
    <dbReference type="NCBI Taxonomy" id="337243"/>
    <lineage>
        <taxon>Archaea</taxon>
        <taxon>Methanobacteriati</taxon>
        <taxon>Methanobacteriota</taxon>
        <taxon>Stenosarchaea group</taxon>
        <taxon>Halobacteria</taxon>
        <taxon>Halobacteriales</taxon>
        <taxon>Haloferacaceae</taxon>
        <taxon>Halorubrum</taxon>
    </lineage>
</organism>
<dbReference type="Pfam" id="PF04851">
    <property type="entry name" value="ResIII"/>
    <property type="match status" value="1"/>
</dbReference>
<evidence type="ECO:0000256" key="4">
    <source>
        <dbReference type="ARBA" id="ARBA00022840"/>
    </source>
</evidence>
<evidence type="ECO:0000256" key="3">
    <source>
        <dbReference type="ARBA" id="ARBA00022806"/>
    </source>
</evidence>
<dbReference type="GO" id="GO:0043138">
    <property type="term" value="F:3'-5' DNA helicase activity"/>
    <property type="evidence" value="ECO:0007669"/>
    <property type="project" value="TreeGrafter"/>
</dbReference>
<evidence type="ECO:0000256" key="2">
    <source>
        <dbReference type="ARBA" id="ARBA00022801"/>
    </source>
</evidence>
<keyword evidence="2" id="KW-0378">Hydrolase</keyword>
<protein>
    <submittedName>
        <fullName evidence="7">Superfamily II DNA or RNA helicase</fullName>
    </submittedName>
</protein>
<keyword evidence="3 7" id="KW-0347">Helicase</keyword>
<dbReference type="Proteomes" id="UP000198297">
    <property type="component" value="Unassembled WGS sequence"/>
</dbReference>
<dbReference type="InterPro" id="IPR014001">
    <property type="entry name" value="Helicase_ATP-bd"/>
</dbReference>
<dbReference type="Gene3D" id="3.40.50.300">
    <property type="entry name" value="P-loop containing nucleotide triphosphate hydrolases"/>
    <property type="match status" value="2"/>
</dbReference>